<name>A0A6A4RY40_SCOMX</name>
<dbReference type="Pfam" id="PF21521">
    <property type="entry name" value="MYO6_lever"/>
    <property type="match status" value="1"/>
</dbReference>
<dbReference type="Gene3D" id="1.20.58.530">
    <property type="match status" value="1"/>
</dbReference>
<feature type="region of interest" description="Disordered" evidence="7">
    <location>
        <begin position="706"/>
        <end position="745"/>
    </location>
</feature>
<evidence type="ECO:0000256" key="7">
    <source>
        <dbReference type="SAM" id="MobiDB-lite"/>
    </source>
</evidence>
<dbReference type="FunFam" id="3.30.70.1590:FF:000002">
    <property type="entry name" value="unconventional myosin-VI isoform X1"/>
    <property type="match status" value="1"/>
</dbReference>
<dbReference type="GO" id="GO:0042491">
    <property type="term" value="P:inner ear auditory receptor cell differentiation"/>
    <property type="evidence" value="ECO:0007669"/>
    <property type="project" value="TreeGrafter"/>
</dbReference>
<dbReference type="SUPFAM" id="SSF52540">
    <property type="entry name" value="P-loop containing nucleoside triphosphate hydrolases"/>
    <property type="match status" value="1"/>
</dbReference>
<keyword evidence="5 6" id="KW-0009">Actin-binding</keyword>
<dbReference type="CDD" id="cd22294">
    <property type="entry name" value="MYO6_MIU_linker"/>
    <property type="match status" value="1"/>
</dbReference>
<dbReference type="Gene3D" id="3.30.70.1590">
    <property type="match status" value="1"/>
</dbReference>
<dbReference type="GO" id="GO:0051015">
    <property type="term" value="F:actin filament binding"/>
    <property type="evidence" value="ECO:0007669"/>
    <property type="project" value="TreeGrafter"/>
</dbReference>
<dbReference type="PRINTS" id="PR00193">
    <property type="entry name" value="MYOSINHEAVY"/>
</dbReference>
<dbReference type="FunFam" id="1.20.58.530:FF:000006">
    <property type="entry name" value="Putative unconventional myosin-VI"/>
    <property type="match status" value="1"/>
</dbReference>
<feature type="region of interest" description="Disordered" evidence="7">
    <location>
        <begin position="793"/>
        <end position="819"/>
    </location>
</feature>
<dbReference type="Gene3D" id="6.10.220.10">
    <property type="match status" value="1"/>
</dbReference>
<dbReference type="GO" id="GO:0000146">
    <property type="term" value="F:microfilament motor activity"/>
    <property type="evidence" value="ECO:0007669"/>
    <property type="project" value="TreeGrafter"/>
</dbReference>
<dbReference type="GO" id="GO:0005524">
    <property type="term" value="F:ATP binding"/>
    <property type="evidence" value="ECO:0007669"/>
    <property type="project" value="UniProtKB-KW"/>
</dbReference>
<dbReference type="EMBL" id="VEVO01000022">
    <property type="protein sequence ID" value="KAF0023981.1"/>
    <property type="molecule type" value="Genomic_DNA"/>
</dbReference>
<dbReference type="Gene3D" id="1.20.120.720">
    <property type="entry name" value="Myosin VI head, motor domain, U50 subdomain"/>
    <property type="match status" value="1"/>
</dbReference>
<sequence>MSQCGEHTKSGPLKDPLLDDQGDFNRMCVAMKKIGLDDTEKLDLSHKFRRRNKVWTETPSATELRDASGCTIRKQSSQTLEHCAELLGLEQDDLRVSLTTRVMLTTAGGAKGTVIKVPLKVEQANNARDALGKAVYSRLFDHVVTRVNQCFPFDSSANFIGVLDIAGFEYFEHNSFEQFCINYCNEKLQQFFNERILKEEQELYQREGLGVNEVHYVDNQDCIDLVEAKLVGVLDILDEENRLPQPSDQHFTDTVHNKHKDHFRLTVPRKSKLSVHRNVRDDEGFIIRHFAGAVCYETTKFVEKNNDALHMSLECLVSESKDRFVRELFENSNNSKDVKQKAGKLSFISVGNKFKTQLNILLEKLRSTGSSFIRCIKPNLKMISHQFEGAQILSQLQCSGMVSVLDLMQGGFPSRAPFHELYNMYQKYMPPKLTRLDPRLFCKALFKALGLNENDYKFGLTRVFFRPGKFAEFDQIMKSDPDHLAELVKKVNKWLIHSRWKKVQWCALSVIKLKNKILYRTSACIQMQKTVRMWLCRRKHKPRIDGLVKVRNLKTRMGRFNEVVAGLKEGKQEMSQQIQDLEAAIDRLMVKIKSTIMTRIDIDHEHQALVSRSQQLLASMQNKKKEEEERERLRRIQEEMEREKKRREEEEQRRKQEEDDRRLKAEMEVKRKQEEEERKRREEEERRIQTGLEQERRDRELALRIAQSESELIPEETQNDAGLRSNGSSDPSSPERAAAGPQVQASKAAAGAKKYELSKWKYAELRDAINTSCGECHRCTGTTEGHVVVHKTERNPSASSSSSSSSPSTAAGRVEDTRVGGRRLRLRTLMCGDAAEGRRPSCPPHVLLRGTGTRTRTRTRRWGYAQSDEENEEESGSVRGIQSGDGVTFGGACREEERRADTRSHVVRFIQIQSSEKHHLKRKQVNQQRF</sequence>
<feature type="region of interest" description="Actin-binding" evidence="6">
    <location>
        <begin position="358"/>
        <end position="380"/>
    </location>
</feature>
<dbReference type="InterPro" id="IPR001609">
    <property type="entry name" value="Myosin_head_motor_dom-like"/>
</dbReference>
<feature type="region of interest" description="Disordered" evidence="7">
    <location>
        <begin position="835"/>
        <end position="889"/>
    </location>
</feature>
<dbReference type="CDD" id="cd21759">
    <property type="entry name" value="CBD_MYO6-like"/>
    <property type="match status" value="1"/>
</dbReference>
<dbReference type="Pfam" id="PF00063">
    <property type="entry name" value="Myosin_head"/>
    <property type="match status" value="1"/>
</dbReference>
<comment type="similarity">
    <text evidence="6">Belongs to the TRAFAC class myosin-kinesin ATPase superfamily. Myosin family.</text>
</comment>
<evidence type="ECO:0000256" key="5">
    <source>
        <dbReference type="ARBA" id="ARBA00023203"/>
    </source>
</evidence>
<organism evidence="9 10">
    <name type="scientific">Scophthalmus maximus</name>
    <name type="common">Turbot</name>
    <name type="synonym">Psetta maxima</name>
    <dbReference type="NCBI Taxonomy" id="52904"/>
    <lineage>
        <taxon>Eukaryota</taxon>
        <taxon>Metazoa</taxon>
        <taxon>Chordata</taxon>
        <taxon>Craniata</taxon>
        <taxon>Vertebrata</taxon>
        <taxon>Euteleostomi</taxon>
        <taxon>Actinopterygii</taxon>
        <taxon>Neopterygii</taxon>
        <taxon>Teleostei</taxon>
        <taxon>Neoteleostei</taxon>
        <taxon>Acanthomorphata</taxon>
        <taxon>Carangaria</taxon>
        <taxon>Pleuronectiformes</taxon>
        <taxon>Pleuronectoidei</taxon>
        <taxon>Scophthalmidae</taxon>
        <taxon>Scophthalmus</taxon>
    </lineage>
</organism>
<dbReference type="GO" id="GO:0016459">
    <property type="term" value="C:myosin complex"/>
    <property type="evidence" value="ECO:0007669"/>
    <property type="project" value="UniProtKB-KW"/>
</dbReference>
<dbReference type="GO" id="GO:0030139">
    <property type="term" value="C:endocytic vesicle"/>
    <property type="evidence" value="ECO:0007669"/>
    <property type="project" value="TreeGrafter"/>
</dbReference>
<dbReference type="GO" id="GO:0001726">
    <property type="term" value="C:ruffle"/>
    <property type="evidence" value="ECO:0007669"/>
    <property type="project" value="TreeGrafter"/>
</dbReference>
<dbReference type="PROSITE" id="PS50096">
    <property type="entry name" value="IQ"/>
    <property type="match status" value="1"/>
</dbReference>
<dbReference type="Gene3D" id="3.40.850.10">
    <property type="entry name" value="Kinesin motor domain"/>
    <property type="match status" value="1"/>
</dbReference>
<feature type="domain" description="Myosin motor" evidence="8">
    <location>
        <begin position="1"/>
        <end position="478"/>
    </location>
</feature>
<evidence type="ECO:0000256" key="3">
    <source>
        <dbReference type="ARBA" id="ARBA00023123"/>
    </source>
</evidence>
<reference evidence="9 10" key="1">
    <citation type="submission" date="2019-06" db="EMBL/GenBank/DDBJ databases">
        <title>Draft genomes of female and male turbot (Scophthalmus maximus).</title>
        <authorList>
            <person name="Xu H."/>
            <person name="Xu X.-W."/>
            <person name="Shao C."/>
            <person name="Chen S."/>
        </authorList>
    </citation>
    <scope>NUCLEOTIDE SEQUENCE [LARGE SCALE GENOMIC DNA]</scope>
    <source>
        <strain evidence="9">Ysfricsl-2016a</strain>
        <tissue evidence="9">Blood</tissue>
    </source>
</reference>
<dbReference type="FunFam" id="3.40.850.10:FF:000030">
    <property type="entry name" value="unconventional myosin-VI isoform X1"/>
    <property type="match status" value="1"/>
</dbReference>
<keyword evidence="3 6" id="KW-0518">Myosin</keyword>
<dbReference type="GO" id="GO:0042472">
    <property type="term" value="P:inner ear morphogenesis"/>
    <property type="evidence" value="ECO:0007669"/>
    <property type="project" value="TreeGrafter"/>
</dbReference>
<dbReference type="GO" id="GO:0005886">
    <property type="term" value="C:plasma membrane"/>
    <property type="evidence" value="ECO:0007669"/>
    <property type="project" value="TreeGrafter"/>
</dbReference>
<dbReference type="InterPro" id="IPR049016">
    <property type="entry name" value="MYO6_lever"/>
</dbReference>
<dbReference type="GO" id="GO:0007015">
    <property type="term" value="P:actin filament organization"/>
    <property type="evidence" value="ECO:0007669"/>
    <property type="project" value="TreeGrafter"/>
</dbReference>
<dbReference type="SMART" id="SM00242">
    <property type="entry name" value="MYSc"/>
    <property type="match status" value="1"/>
</dbReference>
<dbReference type="AlphaFoldDB" id="A0A6A4RY40"/>
<dbReference type="InterPro" id="IPR036961">
    <property type="entry name" value="Kinesin_motor_dom_sf"/>
</dbReference>
<feature type="compositionally biased region" description="Low complexity" evidence="7">
    <location>
        <begin position="796"/>
        <end position="808"/>
    </location>
</feature>
<dbReference type="PROSITE" id="PS51456">
    <property type="entry name" value="MYOSIN_MOTOR"/>
    <property type="match status" value="1"/>
</dbReference>
<dbReference type="InterPro" id="IPR027417">
    <property type="entry name" value="P-loop_NTPase"/>
</dbReference>
<evidence type="ECO:0000256" key="1">
    <source>
        <dbReference type="ARBA" id="ARBA00022741"/>
    </source>
</evidence>
<evidence type="ECO:0000256" key="4">
    <source>
        <dbReference type="ARBA" id="ARBA00023175"/>
    </source>
</evidence>
<evidence type="ECO:0000256" key="6">
    <source>
        <dbReference type="PROSITE-ProRule" id="PRU00782"/>
    </source>
</evidence>
<gene>
    <name evidence="9" type="ORF">F2P81_024611</name>
</gene>
<evidence type="ECO:0000313" key="10">
    <source>
        <dbReference type="Proteomes" id="UP000438429"/>
    </source>
</evidence>
<comment type="caution">
    <text evidence="6">Lacks conserved residue(s) required for the propagation of feature annotation.</text>
</comment>
<protein>
    <recommendedName>
        <fullName evidence="8">Myosin motor domain-containing protein</fullName>
    </recommendedName>
</protein>
<evidence type="ECO:0000313" key="9">
    <source>
        <dbReference type="EMBL" id="KAF0023981.1"/>
    </source>
</evidence>
<dbReference type="PANTHER" id="PTHR13140">
    <property type="entry name" value="MYOSIN"/>
    <property type="match status" value="1"/>
</dbReference>
<comment type="caution">
    <text evidence="9">The sequence shown here is derived from an EMBL/GenBank/DDBJ whole genome shotgun (WGS) entry which is preliminary data.</text>
</comment>
<keyword evidence="4" id="KW-0505">Motor protein</keyword>
<dbReference type="GO" id="GO:0030048">
    <property type="term" value="P:actin filament-based movement"/>
    <property type="evidence" value="ECO:0007669"/>
    <property type="project" value="TreeGrafter"/>
</dbReference>
<dbReference type="PANTHER" id="PTHR13140:SF745">
    <property type="entry name" value="UNCONVENTIONAL MYOSIN-VI"/>
    <property type="match status" value="1"/>
</dbReference>
<keyword evidence="2" id="KW-0067">ATP-binding</keyword>
<keyword evidence="1" id="KW-0547">Nucleotide-binding</keyword>
<evidence type="ECO:0000256" key="2">
    <source>
        <dbReference type="ARBA" id="ARBA00022840"/>
    </source>
</evidence>
<proteinExistence type="inferred from homology"/>
<evidence type="ECO:0000259" key="8">
    <source>
        <dbReference type="PROSITE" id="PS51456"/>
    </source>
</evidence>
<feature type="region of interest" description="Disordered" evidence="7">
    <location>
        <begin position="640"/>
        <end position="662"/>
    </location>
</feature>
<accession>A0A6A4RY40</accession>
<dbReference type="Proteomes" id="UP000438429">
    <property type="component" value="Unassembled WGS sequence"/>
</dbReference>